<feature type="domain" description="C2H2-type" evidence="9">
    <location>
        <begin position="570"/>
        <end position="597"/>
    </location>
</feature>
<dbReference type="SUPFAM" id="SSF57667">
    <property type="entry name" value="beta-beta-alpha zinc fingers"/>
    <property type="match status" value="1"/>
</dbReference>
<dbReference type="SMART" id="SM00355">
    <property type="entry name" value="ZnF_C2H2"/>
    <property type="match status" value="2"/>
</dbReference>
<dbReference type="Proteomes" id="UP001476798">
    <property type="component" value="Unassembled WGS sequence"/>
</dbReference>
<keyword evidence="4 7" id="KW-0863">Zinc-finger</keyword>
<reference evidence="10 11" key="1">
    <citation type="submission" date="2021-06" db="EMBL/GenBank/DDBJ databases">
        <authorList>
            <person name="Palmer J.M."/>
        </authorList>
    </citation>
    <scope>NUCLEOTIDE SEQUENCE [LARGE SCALE GENOMIC DNA]</scope>
    <source>
        <strain evidence="10 11">GA_2019</strain>
        <tissue evidence="10">Muscle</tissue>
    </source>
</reference>
<evidence type="ECO:0000256" key="4">
    <source>
        <dbReference type="ARBA" id="ARBA00022771"/>
    </source>
</evidence>
<feature type="compositionally biased region" description="Low complexity" evidence="8">
    <location>
        <begin position="305"/>
        <end position="320"/>
    </location>
</feature>
<evidence type="ECO:0000256" key="8">
    <source>
        <dbReference type="SAM" id="MobiDB-lite"/>
    </source>
</evidence>
<feature type="compositionally biased region" description="Basic and acidic residues" evidence="8">
    <location>
        <begin position="218"/>
        <end position="234"/>
    </location>
</feature>
<dbReference type="PROSITE" id="PS50157">
    <property type="entry name" value="ZINC_FINGER_C2H2_2"/>
    <property type="match status" value="2"/>
</dbReference>
<organism evidence="10 11">
    <name type="scientific">Goodea atripinnis</name>
    <dbReference type="NCBI Taxonomy" id="208336"/>
    <lineage>
        <taxon>Eukaryota</taxon>
        <taxon>Metazoa</taxon>
        <taxon>Chordata</taxon>
        <taxon>Craniata</taxon>
        <taxon>Vertebrata</taxon>
        <taxon>Euteleostomi</taxon>
        <taxon>Actinopterygii</taxon>
        <taxon>Neopterygii</taxon>
        <taxon>Teleostei</taxon>
        <taxon>Neoteleostei</taxon>
        <taxon>Acanthomorphata</taxon>
        <taxon>Ovalentaria</taxon>
        <taxon>Atherinomorphae</taxon>
        <taxon>Cyprinodontiformes</taxon>
        <taxon>Goodeidae</taxon>
        <taxon>Goodea</taxon>
    </lineage>
</organism>
<dbReference type="InterPro" id="IPR011333">
    <property type="entry name" value="SKP1/BTB/POZ_sf"/>
</dbReference>
<keyword evidence="2" id="KW-0479">Metal-binding</keyword>
<feature type="compositionally biased region" description="Polar residues" evidence="8">
    <location>
        <begin position="412"/>
        <end position="422"/>
    </location>
</feature>
<protein>
    <recommendedName>
        <fullName evidence="9">C2H2-type domain-containing protein</fullName>
    </recommendedName>
</protein>
<comment type="subcellular location">
    <subcellularLocation>
        <location evidence="1">Nucleus</location>
    </subcellularLocation>
</comment>
<evidence type="ECO:0000256" key="3">
    <source>
        <dbReference type="ARBA" id="ARBA00022737"/>
    </source>
</evidence>
<dbReference type="PROSITE" id="PS00028">
    <property type="entry name" value="ZINC_FINGER_C2H2_1"/>
    <property type="match status" value="1"/>
</dbReference>
<keyword evidence="5" id="KW-0862">Zinc</keyword>
<keyword evidence="6" id="KW-0539">Nucleus</keyword>
<evidence type="ECO:0000256" key="1">
    <source>
        <dbReference type="ARBA" id="ARBA00004123"/>
    </source>
</evidence>
<feature type="compositionally biased region" description="Low complexity" evidence="8">
    <location>
        <begin position="393"/>
        <end position="406"/>
    </location>
</feature>
<proteinExistence type="predicted"/>
<dbReference type="Gene3D" id="3.30.160.60">
    <property type="entry name" value="Classic Zinc Finger"/>
    <property type="match status" value="2"/>
</dbReference>
<gene>
    <name evidence="10" type="ORF">GOODEAATRI_009070</name>
</gene>
<feature type="compositionally biased region" description="Basic and acidic residues" evidence="8">
    <location>
        <begin position="158"/>
        <end position="179"/>
    </location>
</feature>
<evidence type="ECO:0000313" key="10">
    <source>
        <dbReference type="EMBL" id="MEQ2177949.1"/>
    </source>
</evidence>
<dbReference type="PANTHER" id="PTHR24394">
    <property type="entry name" value="ZINC FINGER PROTEIN"/>
    <property type="match status" value="1"/>
</dbReference>
<dbReference type="Gene3D" id="3.30.710.10">
    <property type="entry name" value="Potassium Channel Kv1.1, Chain A"/>
    <property type="match status" value="1"/>
</dbReference>
<evidence type="ECO:0000313" key="11">
    <source>
        <dbReference type="Proteomes" id="UP001476798"/>
    </source>
</evidence>
<evidence type="ECO:0000256" key="6">
    <source>
        <dbReference type="ARBA" id="ARBA00023242"/>
    </source>
</evidence>
<dbReference type="EMBL" id="JAHRIO010060466">
    <property type="protein sequence ID" value="MEQ2177949.1"/>
    <property type="molecule type" value="Genomic_DNA"/>
</dbReference>
<feature type="region of interest" description="Disordered" evidence="8">
    <location>
        <begin position="127"/>
        <end position="320"/>
    </location>
</feature>
<accession>A0ABV0P2Q7</accession>
<dbReference type="Pfam" id="PF00651">
    <property type="entry name" value="BTB"/>
    <property type="match status" value="1"/>
</dbReference>
<evidence type="ECO:0000256" key="5">
    <source>
        <dbReference type="ARBA" id="ARBA00022833"/>
    </source>
</evidence>
<evidence type="ECO:0000259" key="9">
    <source>
        <dbReference type="PROSITE" id="PS50157"/>
    </source>
</evidence>
<feature type="region of interest" description="Disordered" evidence="8">
    <location>
        <begin position="391"/>
        <end position="454"/>
    </location>
</feature>
<sequence>MYTSTLMLGESNVMDILLAASHLHLNNVVKACKHYLTTRTLPLSPSSDRPSHHHPQQEQQRHRQQQQVGDLGANANLTASAATSKLQRSFLLQQLGLSLVSSALGGMEEDGVGSRVVEQRASFPIRRFHKRKPPLGLGLSEERPRQRQRLLGVSPGNAEREDGALLSPDSHRMGDESKLDGAITGLVSAPQDDPQMPSQSDSGQCEEASLGRMQGGLGKEEDNSDHDNQDERVGVKIKSGSDEEDAEEEEQKLVVKREPLSSPEPADENSDVTSQAEGSDPAEPGCQEEEEKVELSPESSDRSFTSEPQPSSESPLQSSTQLLLKSSMTGGAGVTAGFSCNNSKTGFNISSFLGPKDFSSGRQGLVAGEDALPNTTTGDAVAHHFLLRQDTAGPSGSASSSVLQSGTLGAESRNSFGDNLQPDSLFLRPLHDGLGNPRASGGGRGGGDPFSLDFQRSSLGLHSLGRPSRGAGGTTANALGYQSYRRIAPKTPPRMGGEEAVGGILQDAASSSSSIPGPLLLNESGGYGMNSGRPTSLPPQLTRASADVLSKCKKALSEHNVLVVEGARKYACKICCKTFLTLTDCKKHIRVHTGEKPYACLKCGKRFSQSSHLYKHSKTTCLRWQNSNMSSALL</sequence>
<dbReference type="InterPro" id="IPR000210">
    <property type="entry name" value="BTB/POZ_dom"/>
</dbReference>
<evidence type="ECO:0000256" key="2">
    <source>
        <dbReference type="ARBA" id="ARBA00022723"/>
    </source>
</evidence>
<feature type="domain" description="C2H2-type" evidence="9">
    <location>
        <begin position="598"/>
        <end position="619"/>
    </location>
</feature>
<name>A0ABV0P2Q7_9TELE</name>
<keyword evidence="3" id="KW-0677">Repeat</keyword>
<feature type="region of interest" description="Disordered" evidence="8">
    <location>
        <begin position="40"/>
        <end position="68"/>
    </location>
</feature>
<evidence type="ECO:0000256" key="7">
    <source>
        <dbReference type="PROSITE-ProRule" id="PRU00042"/>
    </source>
</evidence>
<dbReference type="PANTHER" id="PTHR24394:SF17">
    <property type="entry name" value="ZINC FINGER AND BTB DOMAIN-CONTAINING PROTEIN 5"/>
    <property type="match status" value="1"/>
</dbReference>
<keyword evidence="11" id="KW-1185">Reference proteome</keyword>
<dbReference type="InterPro" id="IPR013087">
    <property type="entry name" value="Znf_C2H2_type"/>
</dbReference>
<comment type="caution">
    <text evidence="10">The sequence shown here is derived from an EMBL/GenBank/DDBJ whole genome shotgun (WGS) entry which is preliminary data.</text>
</comment>
<dbReference type="InterPro" id="IPR036236">
    <property type="entry name" value="Znf_C2H2_sf"/>
</dbReference>